<accession>A0ABQ0C8A0</accession>
<proteinExistence type="predicted"/>
<evidence type="ECO:0000259" key="1">
    <source>
        <dbReference type="Pfam" id="PF01050"/>
    </source>
</evidence>
<sequence length="76" mass="8408">MVSRKDLQPSPLRMQPVIRGDQTLLPNEKHSTRIPLGGRHRLTNPGAIPLAIIEVQSGNHLGEDDIVRLDDPRGRG</sequence>
<gene>
    <name evidence="2" type="ORF">SIID45300_01442</name>
</gene>
<dbReference type="InterPro" id="IPR051161">
    <property type="entry name" value="Mannose-6P_isomerase_type2"/>
</dbReference>
<feature type="domain" description="Mannose-6-phosphate isomerase type II C-terminal" evidence="1">
    <location>
        <begin position="17"/>
        <end position="71"/>
    </location>
</feature>
<comment type="caution">
    <text evidence="2">The sequence shown here is derived from an EMBL/GenBank/DDBJ whole genome shotgun (WGS) entry which is preliminary data.</text>
</comment>
<evidence type="ECO:0000313" key="3">
    <source>
        <dbReference type="Proteomes" id="UP001628193"/>
    </source>
</evidence>
<name>A0ABQ0C8A0_9PROT</name>
<reference evidence="2 3" key="1">
    <citation type="submission" date="2024-09" db="EMBL/GenBank/DDBJ databases">
        <title>Draft genome sequence of Candidatus Magnetaquicoccaceae bacterium FCR-1.</title>
        <authorList>
            <person name="Shimoshige H."/>
            <person name="Shimamura S."/>
            <person name="Taoka A."/>
            <person name="Kobayashi H."/>
            <person name="Maekawa T."/>
        </authorList>
    </citation>
    <scope>NUCLEOTIDE SEQUENCE [LARGE SCALE GENOMIC DNA]</scope>
    <source>
        <strain evidence="2 3">FCR-1</strain>
    </source>
</reference>
<dbReference type="SUPFAM" id="SSF51182">
    <property type="entry name" value="RmlC-like cupins"/>
    <property type="match status" value="1"/>
</dbReference>
<protein>
    <recommendedName>
        <fullName evidence="1">Mannose-6-phosphate isomerase type II C-terminal domain-containing protein</fullName>
    </recommendedName>
</protein>
<dbReference type="Pfam" id="PF01050">
    <property type="entry name" value="MannoseP_isomer"/>
    <property type="match status" value="1"/>
</dbReference>
<dbReference type="InterPro" id="IPR011051">
    <property type="entry name" value="RmlC_Cupin_sf"/>
</dbReference>
<evidence type="ECO:0000313" key="2">
    <source>
        <dbReference type="EMBL" id="GAB0057121.1"/>
    </source>
</evidence>
<keyword evidence="3" id="KW-1185">Reference proteome</keyword>
<dbReference type="PANTHER" id="PTHR46390:SF1">
    <property type="entry name" value="MANNOSE-1-PHOSPHATE GUANYLYLTRANSFERASE"/>
    <property type="match status" value="1"/>
</dbReference>
<organism evidence="2 3">
    <name type="scientific">Candidatus Magnetaquiglobus chichijimensis</name>
    <dbReference type="NCBI Taxonomy" id="3141448"/>
    <lineage>
        <taxon>Bacteria</taxon>
        <taxon>Pseudomonadati</taxon>
        <taxon>Pseudomonadota</taxon>
        <taxon>Magnetococcia</taxon>
        <taxon>Magnetococcales</taxon>
        <taxon>Candidatus Magnetaquicoccaceae</taxon>
        <taxon>Candidatus Magnetaquiglobus</taxon>
    </lineage>
</organism>
<dbReference type="PANTHER" id="PTHR46390">
    <property type="entry name" value="MANNOSE-1-PHOSPHATE GUANYLYLTRANSFERASE"/>
    <property type="match status" value="1"/>
</dbReference>
<dbReference type="EMBL" id="BAAFGK010000004">
    <property type="protein sequence ID" value="GAB0057121.1"/>
    <property type="molecule type" value="Genomic_DNA"/>
</dbReference>
<dbReference type="InterPro" id="IPR001538">
    <property type="entry name" value="Man6P_isomerase-2_C"/>
</dbReference>
<dbReference type="Proteomes" id="UP001628193">
    <property type="component" value="Unassembled WGS sequence"/>
</dbReference>